<dbReference type="SUPFAM" id="SSF48403">
    <property type="entry name" value="Ankyrin repeat"/>
    <property type="match status" value="1"/>
</dbReference>
<evidence type="ECO:0000313" key="14">
    <source>
        <dbReference type="Proteomes" id="UP000018936"/>
    </source>
</evidence>
<keyword evidence="10" id="KW-0407">Ion channel</keyword>
<evidence type="ECO:0000256" key="11">
    <source>
        <dbReference type="PROSITE-ProRule" id="PRU00023"/>
    </source>
</evidence>
<keyword evidence="14" id="KW-1185">Reference proteome</keyword>
<keyword evidence="13" id="KW-0675">Receptor</keyword>
<dbReference type="InterPro" id="IPR002110">
    <property type="entry name" value="Ankyrin_rpt"/>
</dbReference>
<dbReference type="AlphaFoldDB" id="V8N6F3"/>
<dbReference type="PANTHER" id="PTHR10582">
    <property type="entry name" value="TRANSIENT RECEPTOR POTENTIAL ION CHANNEL PROTEIN"/>
    <property type="match status" value="1"/>
</dbReference>
<keyword evidence="9" id="KW-0406">Ion transport</keyword>
<keyword evidence="6" id="KW-0677">Repeat</keyword>
<evidence type="ECO:0000256" key="4">
    <source>
        <dbReference type="ARBA" id="ARBA00022568"/>
    </source>
</evidence>
<keyword evidence="2" id="KW-0813">Transport</keyword>
<dbReference type="Proteomes" id="UP000018936">
    <property type="component" value="Unassembled WGS sequence"/>
</dbReference>
<keyword evidence="5" id="KW-0107">Calcium channel</keyword>
<dbReference type="InterPro" id="IPR024862">
    <property type="entry name" value="TRPV"/>
</dbReference>
<evidence type="ECO:0000256" key="1">
    <source>
        <dbReference type="ARBA" id="ARBA00004651"/>
    </source>
</evidence>
<protein>
    <submittedName>
        <fullName evidence="13">Transient receptor potential cation channel subfamily V member 2</fullName>
    </submittedName>
</protein>
<organism evidence="13 14">
    <name type="scientific">Ophiophagus hannah</name>
    <name type="common">King cobra</name>
    <name type="synonym">Naja hannah</name>
    <dbReference type="NCBI Taxonomy" id="8665"/>
    <lineage>
        <taxon>Eukaryota</taxon>
        <taxon>Metazoa</taxon>
        <taxon>Chordata</taxon>
        <taxon>Craniata</taxon>
        <taxon>Vertebrata</taxon>
        <taxon>Euteleostomi</taxon>
        <taxon>Lepidosauria</taxon>
        <taxon>Squamata</taxon>
        <taxon>Bifurcata</taxon>
        <taxon>Unidentata</taxon>
        <taxon>Episquamata</taxon>
        <taxon>Toxicofera</taxon>
        <taxon>Serpentes</taxon>
        <taxon>Colubroidea</taxon>
        <taxon>Elapidae</taxon>
        <taxon>Elapinae</taxon>
        <taxon>Ophiophagus</taxon>
    </lineage>
</organism>
<gene>
    <name evidence="13" type="primary">Trpv2</name>
    <name evidence="13" type="ORF">L345_17156</name>
</gene>
<proteinExistence type="predicted"/>
<dbReference type="OrthoDB" id="533508at2759"/>
<evidence type="ECO:0000256" key="3">
    <source>
        <dbReference type="ARBA" id="ARBA00022475"/>
    </source>
</evidence>
<dbReference type="PROSITE" id="PS50088">
    <property type="entry name" value="ANK_REPEAT"/>
    <property type="match status" value="1"/>
</dbReference>
<dbReference type="GO" id="GO:0005262">
    <property type="term" value="F:calcium channel activity"/>
    <property type="evidence" value="ECO:0007669"/>
    <property type="project" value="UniProtKB-KW"/>
</dbReference>
<dbReference type="PROSITE" id="PS50297">
    <property type="entry name" value="ANK_REP_REGION"/>
    <property type="match status" value="1"/>
</dbReference>
<evidence type="ECO:0000256" key="10">
    <source>
        <dbReference type="ARBA" id="ARBA00023303"/>
    </source>
</evidence>
<reference evidence="13 14" key="1">
    <citation type="journal article" date="2013" name="Proc. Natl. Acad. Sci. U.S.A.">
        <title>The king cobra genome reveals dynamic gene evolution and adaptation in the snake venom system.</title>
        <authorList>
            <person name="Vonk F.J."/>
            <person name="Casewell N.R."/>
            <person name="Henkel C.V."/>
            <person name="Heimberg A.M."/>
            <person name="Jansen H.J."/>
            <person name="McCleary R.J."/>
            <person name="Kerkkamp H.M."/>
            <person name="Vos R.A."/>
            <person name="Guerreiro I."/>
            <person name="Calvete J.J."/>
            <person name="Wuster W."/>
            <person name="Woods A.E."/>
            <person name="Logan J.M."/>
            <person name="Harrison R.A."/>
            <person name="Castoe T.A."/>
            <person name="de Koning A.P."/>
            <person name="Pollock D.D."/>
            <person name="Yandell M."/>
            <person name="Calderon D."/>
            <person name="Renjifo C."/>
            <person name="Currier R.B."/>
            <person name="Salgado D."/>
            <person name="Pla D."/>
            <person name="Sanz L."/>
            <person name="Hyder A.S."/>
            <person name="Ribeiro J.M."/>
            <person name="Arntzen J.W."/>
            <person name="van den Thillart G.E."/>
            <person name="Boetzer M."/>
            <person name="Pirovano W."/>
            <person name="Dirks R.P."/>
            <person name="Spaink H.P."/>
            <person name="Duboule D."/>
            <person name="McGlinn E."/>
            <person name="Kini R.M."/>
            <person name="Richardson M.K."/>
        </authorList>
    </citation>
    <scope>NUCLEOTIDE SEQUENCE</scope>
    <source>
        <tissue evidence="13">Blood</tissue>
    </source>
</reference>
<dbReference type="GO" id="GO:0098703">
    <property type="term" value="P:calcium ion import across plasma membrane"/>
    <property type="evidence" value="ECO:0007669"/>
    <property type="project" value="TreeGrafter"/>
</dbReference>
<keyword evidence="3" id="KW-0472">Membrane</keyword>
<evidence type="ECO:0000256" key="6">
    <source>
        <dbReference type="ARBA" id="ARBA00022737"/>
    </source>
</evidence>
<dbReference type="GO" id="GO:0005886">
    <property type="term" value="C:plasma membrane"/>
    <property type="evidence" value="ECO:0007669"/>
    <property type="project" value="UniProtKB-SubCell"/>
</dbReference>
<feature type="repeat" description="ANK" evidence="11">
    <location>
        <begin position="125"/>
        <end position="157"/>
    </location>
</feature>
<evidence type="ECO:0000256" key="12">
    <source>
        <dbReference type="SAM" id="MobiDB-lite"/>
    </source>
</evidence>
<feature type="region of interest" description="Disordered" evidence="12">
    <location>
        <begin position="1"/>
        <end position="39"/>
    </location>
</feature>
<dbReference type="EMBL" id="AZIM01009693">
    <property type="protein sequence ID" value="ETE57132.1"/>
    <property type="molecule type" value="Genomic_DNA"/>
</dbReference>
<evidence type="ECO:0000256" key="9">
    <source>
        <dbReference type="ARBA" id="ARBA00023065"/>
    </source>
</evidence>
<sequence>MTKSPLEMDDGIGEDLNAAMKGAAEEEHGQPPLETPFQEEAPPPSLIWMNLNDNPDLVRDRIFEAVVAGDPELLNGLSDYLQRTSSFLTDPEYRDGQNPTIPELLRIDKETRNPKPLVNAACTDSYYEALHIAIEKRNYKFVNLLVDNGADVHAKASGFLFQQDYKEAHFYFEVVMYLLDNPHQKARLKEQDSMGNTVLHALVMVANNTKKNTELVVNMYDRILMKGILKHMLQREMNERKFQHLSRKFIEWTYGPIQSSLYDLTSIDSCEENSMLETLAYNSDVPVSRSSQGWSFSGSSLPCDSFI</sequence>
<keyword evidence="7" id="KW-0106">Calcium</keyword>
<evidence type="ECO:0000313" key="13">
    <source>
        <dbReference type="EMBL" id="ETE57132.1"/>
    </source>
</evidence>
<dbReference type="Gene3D" id="1.25.40.20">
    <property type="entry name" value="Ankyrin repeat-containing domain"/>
    <property type="match status" value="1"/>
</dbReference>
<dbReference type="PANTHER" id="PTHR10582:SF5">
    <property type="entry name" value="TRANSIENT RECEPTOR POTENTIAL CATION CHANNEL SUBFAMILY V MEMBER 2"/>
    <property type="match status" value="1"/>
</dbReference>
<keyword evidence="4" id="KW-0109">Calcium transport</keyword>
<evidence type="ECO:0000256" key="5">
    <source>
        <dbReference type="ARBA" id="ARBA00022673"/>
    </source>
</evidence>
<evidence type="ECO:0000256" key="2">
    <source>
        <dbReference type="ARBA" id="ARBA00022448"/>
    </source>
</evidence>
<evidence type="ECO:0000256" key="7">
    <source>
        <dbReference type="ARBA" id="ARBA00022837"/>
    </source>
</evidence>
<keyword evidence="3" id="KW-1003">Cell membrane</keyword>
<keyword evidence="8 11" id="KW-0040">ANK repeat</keyword>
<comment type="subcellular location">
    <subcellularLocation>
        <location evidence="1">Cell membrane</location>
        <topology evidence="1">Multi-pass membrane protein</topology>
    </subcellularLocation>
</comment>
<accession>V8N6F3</accession>
<feature type="non-terminal residue" evidence="13">
    <location>
        <position position="1"/>
    </location>
</feature>
<dbReference type="SMART" id="SM00248">
    <property type="entry name" value="ANK"/>
    <property type="match status" value="1"/>
</dbReference>
<dbReference type="InterPro" id="IPR036770">
    <property type="entry name" value="Ankyrin_rpt-contain_sf"/>
</dbReference>
<name>V8N6F3_OPHHA</name>
<evidence type="ECO:0000256" key="8">
    <source>
        <dbReference type="ARBA" id="ARBA00023043"/>
    </source>
</evidence>
<comment type="caution">
    <text evidence="13">The sequence shown here is derived from an EMBL/GenBank/DDBJ whole genome shotgun (WGS) entry which is preliminary data.</text>
</comment>
<dbReference type="Pfam" id="PF00023">
    <property type="entry name" value="Ank"/>
    <property type="match status" value="1"/>
</dbReference>